<comment type="subunit">
    <text evidence="12">Component of the RNA degradosome, a multiprotein complex involved in RNA processing and mRNA degradation.</text>
</comment>
<evidence type="ECO:0000256" key="9">
    <source>
        <dbReference type="ARBA" id="ARBA00023152"/>
    </source>
</evidence>
<keyword evidence="8 12" id="KW-0460">Magnesium</keyword>
<dbReference type="Pfam" id="PF00113">
    <property type="entry name" value="Enolase_C"/>
    <property type="match status" value="1"/>
</dbReference>
<keyword evidence="6 12" id="KW-0964">Secreted</keyword>
<evidence type="ECO:0000259" key="17">
    <source>
        <dbReference type="SMART" id="SM01193"/>
    </source>
</evidence>
<dbReference type="GO" id="GO:0004634">
    <property type="term" value="F:phosphopyruvate hydratase activity"/>
    <property type="evidence" value="ECO:0007669"/>
    <property type="project" value="UniProtKB-UniRule"/>
</dbReference>
<dbReference type="Proteomes" id="UP000028839">
    <property type="component" value="Unassembled WGS sequence"/>
</dbReference>
<comment type="pathway">
    <text evidence="1 12">Carbohydrate degradation; glycolysis; pyruvate from D-glyceraldehyde 3-phosphate: step 4/5.</text>
</comment>
<accession>A0A0E2ZPQ1</accession>
<comment type="subcellular location">
    <subcellularLocation>
        <location evidence="12">Cytoplasm</location>
    </subcellularLocation>
    <subcellularLocation>
        <location evidence="12">Secreted</location>
    </subcellularLocation>
    <subcellularLocation>
        <location evidence="12">Cell surface</location>
    </subcellularLocation>
    <text evidence="12">Fractions of enolase are present in both the cytoplasm and on the cell surface.</text>
</comment>
<dbReference type="HOGENOM" id="CLU_031223_2_1_6"/>
<dbReference type="PRINTS" id="PR00148">
    <property type="entry name" value="ENOLASE"/>
</dbReference>
<feature type="binding site" evidence="12">
    <location>
        <position position="337"/>
    </location>
    <ligand>
        <name>(2R)-2-phosphoglycerate</name>
        <dbReference type="ChEBI" id="CHEBI:58289"/>
    </ligand>
</feature>
<dbReference type="InterPro" id="IPR020811">
    <property type="entry name" value="Enolase_N"/>
</dbReference>
<evidence type="ECO:0000256" key="14">
    <source>
        <dbReference type="PIRSR" id="PIRSR001400-2"/>
    </source>
</evidence>
<dbReference type="PANTHER" id="PTHR11902:SF1">
    <property type="entry name" value="ENOLASE"/>
    <property type="match status" value="1"/>
</dbReference>
<dbReference type="SMART" id="SM01193">
    <property type="entry name" value="Enolase_N"/>
    <property type="match status" value="1"/>
</dbReference>
<feature type="binding site" evidence="14">
    <location>
        <position position="388"/>
    </location>
    <ligand>
        <name>substrate</name>
    </ligand>
</feature>
<dbReference type="SUPFAM" id="SSF51604">
    <property type="entry name" value="Enolase C-terminal domain-like"/>
    <property type="match status" value="1"/>
</dbReference>
<dbReference type="InterPro" id="IPR020810">
    <property type="entry name" value="Enolase_C"/>
</dbReference>
<protein>
    <recommendedName>
        <fullName evidence="4 12">Enolase</fullName>
        <ecNumber evidence="3 12">4.2.1.11</ecNumber>
    </recommendedName>
    <alternativeName>
        <fullName evidence="12">2-phospho-D-glycerate hydro-lyase</fullName>
    </alternativeName>
    <alternativeName>
        <fullName evidence="12">2-phosphoglycerate dehydratase</fullName>
    </alternativeName>
</protein>
<dbReference type="GO" id="GO:0009986">
    <property type="term" value="C:cell surface"/>
    <property type="evidence" value="ECO:0007669"/>
    <property type="project" value="UniProtKB-SubCell"/>
</dbReference>
<organism evidence="18 19">
    <name type="scientific">Nitrosococcus oceani C-27</name>
    <dbReference type="NCBI Taxonomy" id="314279"/>
    <lineage>
        <taxon>Bacteria</taxon>
        <taxon>Pseudomonadati</taxon>
        <taxon>Pseudomonadota</taxon>
        <taxon>Gammaproteobacteria</taxon>
        <taxon>Chromatiales</taxon>
        <taxon>Chromatiaceae</taxon>
        <taxon>Nitrosococcus</taxon>
    </lineage>
</organism>
<evidence type="ECO:0000256" key="12">
    <source>
        <dbReference type="HAMAP-Rule" id="MF_00318"/>
    </source>
</evidence>
<name>A0A0E2ZPQ1_9GAMM</name>
<keyword evidence="9 12" id="KW-0324">Glycolysis</keyword>
<keyword evidence="7 12" id="KW-0479">Metal-binding</keyword>
<comment type="catalytic activity">
    <reaction evidence="12">
        <text>(2R)-2-phosphoglycerate = phosphoenolpyruvate + H2O</text>
        <dbReference type="Rhea" id="RHEA:10164"/>
        <dbReference type="ChEBI" id="CHEBI:15377"/>
        <dbReference type="ChEBI" id="CHEBI:58289"/>
        <dbReference type="ChEBI" id="CHEBI:58702"/>
        <dbReference type="EC" id="4.2.1.11"/>
    </reaction>
</comment>
<dbReference type="SFLD" id="SFLDG00178">
    <property type="entry name" value="enolase"/>
    <property type="match status" value="1"/>
</dbReference>
<evidence type="ECO:0000256" key="2">
    <source>
        <dbReference type="ARBA" id="ARBA00009604"/>
    </source>
</evidence>
<dbReference type="AlphaFoldDB" id="A0A0E2ZPQ1"/>
<feature type="active site" description="Proton acceptor" evidence="12 13">
    <location>
        <position position="337"/>
    </location>
</feature>
<dbReference type="CDD" id="cd03313">
    <property type="entry name" value="enolase"/>
    <property type="match status" value="1"/>
</dbReference>
<dbReference type="SFLD" id="SFLDF00002">
    <property type="entry name" value="enolase"/>
    <property type="match status" value="1"/>
</dbReference>
<feature type="active site" description="Proton donor" evidence="12 13">
    <location>
        <position position="205"/>
    </location>
</feature>
<dbReference type="GO" id="GO:0000015">
    <property type="term" value="C:phosphopyruvate hydratase complex"/>
    <property type="evidence" value="ECO:0007669"/>
    <property type="project" value="InterPro"/>
</dbReference>
<feature type="binding site" evidence="12">
    <location>
        <position position="388"/>
    </location>
    <ligand>
        <name>(2R)-2-phosphoglycerate</name>
        <dbReference type="ChEBI" id="CHEBI:58289"/>
    </ligand>
</feature>
<evidence type="ECO:0000256" key="1">
    <source>
        <dbReference type="ARBA" id="ARBA00005031"/>
    </source>
</evidence>
<dbReference type="SMART" id="SM01192">
    <property type="entry name" value="Enolase_C"/>
    <property type="match status" value="1"/>
</dbReference>
<evidence type="ECO:0000256" key="6">
    <source>
        <dbReference type="ARBA" id="ARBA00022525"/>
    </source>
</evidence>
<feature type="binding site" evidence="12">
    <location>
        <position position="366"/>
    </location>
    <ligand>
        <name>(2R)-2-phosphoglycerate</name>
        <dbReference type="ChEBI" id="CHEBI:58289"/>
    </ligand>
</feature>
<dbReference type="InterPro" id="IPR036849">
    <property type="entry name" value="Enolase-like_C_sf"/>
</dbReference>
<dbReference type="EMBL" id="JPGN01000023">
    <property type="protein sequence ID" value="KFI20342.1"/>
    <property type="molecule type" value="Genomic_DNA"/>
</dbReference>
<evidence type="ECO:0000256" key="13">
    <source>
        <dbReference type="PIRSR" id="PIRSR001400-1"/>
    </source>
</evidence>
<dbReference type="UniPathway" id="UPA00109">
    <property type="reaction ID" value="UER00187"/>
</dbReference>
<feature type="binding site" evidence="12 15">
    <location>
        <position position="312"/>
    </location>
    <ligand>
        <name>Mg(2+)</name>
        <dbReference type="ChEBI" id="CHEBI:18420"/>
    </ligand>
</feature>
<dbReference type="PIRSF" id="PIRSF001400">
    <property type="entry name" value="Enolase"/>
    <property type="match status" value="1"/>
</dbReference>
<sequence length="426" mass="45488">MSKIIDITGREILDSRGNPTVEADVVLEGGVRGRAAVPSGASTGTREAVELRDEDSSRYGGQGVLKAVGHINGDIRQRLVGQEAEAQESIDQAMLDLDGTSSKRRLGANAILAVSLAVARAAALAAEKPLYRYLSADERFQMPVPMMNIINGGAHADNNVDLQEFMIVPVGAGSIAEAVRYGAEVFHALKKVLRGRGLGTGVGDEGGFAPDLSSNVAAIEAILEAITQAGFEPGRDISLALDTASSEFYQDGRYVLASEGKTLDKEEFTGVLASWVEQYPILSVEDGMAEDDWEGWALLTQRLGQRVQLVGDDLFVTNTAILKEGINRGIANSILIKVNQIGTLTETLAAIRMAHEAGYTAVISHRSGETEDTTIADLAVATQSGQIKTGSLSRTDRVAKYNQLLRIEAELGDKAHYPGRQAFTHP</sequence>
<comment type="cofactor">
    <cofactor evidence="15">
        <name>Mg(2+)</name>
        <dbReference type="ChEBI" id="CHEBI:18420"/>
    </cofactor>
    <text evidence="15">Mg(2+) is required for catalysis and for stabilizing the dimer.</text>
</comment>
<feature type="binding site" evidence="14">
    <location>
        <position position="285"/>
    </location>
    <ligand>
        <name>substrate</name>
    </ligand>
</feature>
<dbReference type="Gene3D" id="3.30.390.10">
    <property type="entry name" value="Enolase-like, N-terminal domain"/>
    <property type="match status" value="1"/>
</dbReference>
<dbReference type="GO" id="GO:0005576">
    <property type="term" value="C:extracellular region"/>
    <property type="evidence" value="ECO:0007669"/>
    <property type="project" value="UniProtKB-SubCell"/>
</dbReference>
<evidence type="ECO:0000256" key="4">
    <source>
        <dbReference type="ARBA" id="ARBA00017068"/>
    </source>
</evidence>
<feature type="binding site" evidence="14">
    <location>
        <position position="312"/>
    </location>
    <ligand>
        <name>substrate</name>
    </ligand>
</feature>
<feature type="binding site" evidence="14">
    <location>
        <position position="164"/>
    </location>
    <ligand>
        <name>substrate</name>
    </ligand>
</feature>
<comment type="similarity">
    <text evidence="2 12">Belongs to the enolase family.</text>
</comment>
<evidence type="ECO:0000313" key="18">
    <source>
        <dbReference type="EMBL" id="KFI20342.1"/>
    </source>
</evidence>
<dbReference type="GO" id="GO:0000287">
    <property type="term" value="F:magnesium ion binding"/>
    <property type="evidence" value="ECO:0007669"/>
    <property type="project" value="UniProtKB-UniRule"/>
</dbReference>
<evidence type="ECO:0000256" key="8">
    <source>
        <dbReference type="ARBA" id="ARBA00022842"/>
    </source>
</evidence>
<feature type="domain" description="Enolase N-terminal" evidence="17">
    <location>
        <begin position="4"/>
        <end position="134"/>
    </location>
</feature>
<dbReference type="InterPro" id="IPR020809">
    <property type="entry name" value="Enolase_CS"/>
</dbReference>
<dbReference type="OrthoDB" id="9804716at2"/>
<reference evidence="18 19" key="1">
    <citation type="submission" date="2014-07" db="EMBL/GenBank/DDBJ databases">
        <title>Comparative analysis of Nitrosococcus oceani genome inventories of strains from Pacific and Atlantic gyres.</title>
        <authorList>
            <person name="Lim C.K."/>
            <person name="Wang L."/>
            <person name="Sayavedra-Soto L.A."/>
            <person name="Klotz M.G."/>
        </authorList>
    </citation>
    <scope>NUCLEOTIDE SEQUENCE [LARGE SCALE GENOMIC DNA]</scope>
    <source>
        <strain evidence="18 19">C-27</strain>
    </source>
</reference>
<feature type="binding site" evidence="14">
    <location>
        <position position="155"/>
    </location>
    <ligand>
        <name>substrate</name>
    </ligand>
</feature>
<dbReference type="PANTHER" id="PTHR11902">
    <property type="entry name" value="ENOLASE"/>
    <property type="match status" value="1"/>
</dbReference>
<dbReference type="HAMAP" id="MF_00318">
    <property type="entry name" value="Enolase"/>
    <property type="match status" value="1"/>
</dbReference>
<comment type="function">
    <text evidence="11 12">Catalyzes the reversible conversion of 2-phosphoglycerate (2-PG) into phosphoenolpyruvate (PEP). It is essential for the degradation of carbohydrates via glycolysis.</text>
</comment>
<dbReference type="SUPFAM" id="SSF54826">
    <property type="entry name" value="Enolase N-terminal domain-like"/>
    <property type="match status" value="1"/>
</dbReference>
<dbReference type="FunFam" id="3.20.20.120:FF:000001">
    <property type="entry name" value="Enolase"/>
    <property type="match status" value="1"/>
</dbReference>
<dbReference type="GO" id="GO:0006096">
    <property type="term" value="P:glycolytic process"/>
    <property type="evidence" value="ECO:0007669"/>
    <property type="project" value="UniProtKB-UniRule"/>
</dbReference>
<comment type="caution">
    <text evidence="18">The sequence shown here is derived from an EMBL/GenBank/DDBJ whole genome shotgun (WGS) entry which is preliminary data.</text>
</comment>
<dbReference type="PROSITE" id="PS00164">
    <property type="entry name" value="ENOLASE"/>
    <property type="match status" value="1"/>
</dbReference>
<proteinExistence type="inferred from homology"/>
<evidence type="ECO:0000256" key="15">
    <source>
        <dbReference type="PIRSR" id="PIRSR001400-3"/>
    </source>
</evidence>
<dbReference type="InterPro" id="IPR029017">
    <property type="entry name" value="Enolase-like_N"/>
</dbReference>
<dbReference type="SFLD" id="SFLDS00001">
    <property type="entry name" value="Enolase"/>
    <property type="match status" value="1"/>
</dbReference>
<dbReference type="SMR" id="A0A0E2ZPQ1"/>
<feature type="domain" description="Enolase C-terminal TIM barrel" evidence="16">
    <location>
        <begin position="139"/>
        <end position="425"/>
    </location>
</feature>
<dbReference type="NCBIfam" id="TIGR01060">
    <property type="entry name" value="eno"/>
    <property type="match status" value="1"/>
</dbReference>
<evidence type="ECO:0000256" key="5">
    <source>
        <dbReference type="ARBA" id="ARBA00022490"/>
    </source>
</evidence>
<dbReference type="FunFam" id="3.30.390.10:FF:000001">
    <property type="entry name" value="Enolase"/>
    <property type="match status" value="1"/>
</dbReference>
<evidence type="ECO:0000259" key="16">
    <source>
        <dbReference type="SMART" id="SM01192"/>
    </source>
</evidence>
<dbReference type="EC" id="4.2.1.11" evidence="3 12"/>
<keyword evidence="5 12" id="KW-0963">Cytoplasm</keyword>
<comment type="cofactor">
    <cofactor evidence="12">
        <name>Mg(2+)</name>
        <dbReference type="ChEBI" id="CHEBI:18420"/>
    </cofactor>
    <text evidence="12">Binds a second Mg(2+) ion via substrate during catalysis.</text>
</comment>
<dbReference type="InterPro" id="IPR000941">
    <property type="entry name" value="Enolase"/>
</dbReference>
<evidence type="ECO:0000313" key="19">
    <source>
        <dbReference type="Proteomes" id="UP000028839"/>
    </source>
</evidence>
<evidence type="ECO:0000256" key="7">
    <source>
        <dbReference type="ARBA" id="ARBA00022723"/>
    </source>
</evidence>
<keyword evidence="10 12" id="KW-0456">Lyase</keyword>
<feature type="binding site" evidence="12">
    <location>
        <position position="163"/>
    </location>
    <ligand>
        <name>(2R)-2-phosphoglycerate</name>
        <dbReference type="ChEBI" id="CHEBI:58289"/>
    </ligand>
</feature>
<gene>
    <name evidence="12 18" type="primary">eno</name>
    <name evidence="18" type="ORF">IB75_04300</name>
</gene>
<evidence type="ECO:0000256" key="11">
    <source>
        <dbReference type="ARBA" id="ARBA00045763"/>
    </source>
</evidence>
<dbReference type="Pfam" id="PF03952">
    <property type="entry name" value="Enolase_N"/>
    <property type="match status" value="1"/>
</dbReference>
<feature type="binding site" evidence="14">
    <location>
        <begin position="364"/>
        <end position="367"/>
    </location>
    <ligand>
        <name>substrate</name>
    </ligand>
</feature>
<feature type="binding site" evidence="12 15">
    <location>
        <position position="242"/>
    </location>
    <ligand>
        <name>Mg(2+)</name>
        <dbReference type="ChEBI" id="CHEBI:18420"/>
    </ligand>
</feature>
<feature type="binding site" evidence="12">
    <location>
        <position position="367"/>
    </location>
    <ligand>
        <name>(2R)-2-phosphoglycerate</name>
        <dbReference type="ChEBI" id="CHEBI:58289"/>
    </ligand>
</feature>
<evidence type="ECO:0000256" key="3">
    <source>
        <dbReference type="ARBA" id="ARBA00012058"/>
    </source>
</evidence>
<dbReference type="Gene3D" id="3.20.20.120">
    <property type="entry name" value="Enolase-like C-terminal domain"/>
    <property type="match status" value="1"/>
</dbReference>
<evidence type="ECO:0000256" key="10">
    <source>
        <dbReference type="ARBA" id="ARBA00023239"/>
    </source>
</evidence>
<feature type="binding site" evidence="12 15">
    <location>
        <position position="285"/>
    </location>
    <ligand>
        <name>Mg(2+)</name>
        <dbReference type="ChEBI" id="CHEBI:18420"/>
    </ligand>
</feature>